<feature type="compositionally biased region" description="Basic and acidic residues" evidence="1">
    <location>
        <begin position="2711"/>
        <end position="2721"/>
    </location>
</feature>
<feature type="compositionally biased region" description="Low complexity" evidence="1">
    <location>
        <begin position="3017"/>
        <end position="3030"/>
    </location>
</feature>
<feature type="compositionally biased region" description="Polar residues" evidence="1">
    <location>
        <begin position="18"/>
        <end position="27"/>
    </location>
</feature>
<feature type="region of interest" description="Disordered" evidence="1">
    <location>
        <begin position="2298"/>
        <end position="2393"/>
    </location>
</feature>
<feature type="compositionally biased region" description="Low complexity" evidence="1">
    <location>
        <begin position="2893"/>
        <end position="2906"/>
    </location>
</feature>
<feature type="compositionally biased region" description="Low complexity" evidence="1">
    <location>
        <begin position="83"/>
        <end position="95"/>
    </location>
</feature>
<feature type="compositionally biased region" description="Polar residues" evidence="1">
    <location>
        <begin position="559"/>
        <end position="572"/>
    </location>
</feature>
<feature type="region of interest" description="Disordered" evidence="1">
    <location>
        <begin position="1664"/>
        <end position="1767"/>
    </location>
</feature>
<evidence type="ECO:0000313" key="2">
    <source>
        <dbReference type="EMBL" id="EDP43496.1"/>
    </source>
</evidence>
<feature type="compositionally biased region" description="Acidic residues" evidence="1">
    <location>
        <begin position="1058"/>
        <end position="1068"/>
    </location>
</feature>
<feature type="compositionally biased region" description="Polar residues" evidence="1">
    <location>
        <begin position="1985"/>
        <end position="1995"/>
    </location>
</feature>
<feature type="compositionally biased region" description="Polar residues" evidence="1">
    <location>
        <begin position="722"/>
        <end position="739"/>
    </location>
</feature>
<feature type="region of interest" description="Disordered" evidence="1">
    <location>
        <begin position="1243"/>
        <end position="1642"/>
    </location>
</feature>
<feature type="region of interest" description="Disordered" evidence="1">
    <location>
        <begin position="2930"/>
        <end position="3073"/>
    </location>
</feature>
<reference evidence="2 3" key="1">
    <citation type="journal article" date="2007" name="Proc. Natl. Acad. Sci. U.S.A.">
        <title>Dandruff-associated Malassezia genomes reveal convergent and divergent virulence traits shared with plant and human fungal pathogens.</title>
        <authorList>
            <person name="Xu J."/>
            <person name="Saunders C.W."/>
            <person name="Hu P."/>
            <person name="Grant R.A."/>
            <person name="Boekhout T."/>
            <person name="Kuramae E.E."/>
            <person name="Kronstad J.W."/>
            <person name="Deangelis Y.M."/>
            <person name="Reeder N.L."/>
            <person name="Johnstone K.R."/>
            <person name="Leland M."/>
            <person name="Fieno A.M."/>
            <person name="Begley W.M."/>
            <person name="Sun Y."/>
            <person name="Lacey M.P."/>
            <person name="Chaudhary T."/>
            <person name="Keough T."/>
            <person name="Chu L."/>
            <person name="Sears R."/>
            <person name="Yuan B."/>
            <person name="Dawson T.L.Jr."/>
        </authorList>
    </citation>
    <scope>NUCLEOTIDE SEQUENCE [LARGE SCALE GENOMIC DNA]</scope>
    <source>
        <strain evidence="3">ATCC MYA-4612 / CBS 7966</strain>
    </source>
</reference>
<name>A8Q282_MALGO</name>
<gene>
    <name evidence="2" type="ORF">MGL_2164</name>
</gene>
<feature type="compositionally biased region" description="Low complexity" evidence="1">
    <location>
        <begin position="1804"/>
        <end position="1819"/>
    </location>
</feature>
<organism evidence="2 3">
    <name type="scientific">Malassezia globosa (strain ATCC MYA-4612 / CBS 7966)</name>
    <name type="common">Dandruff-associated fungus</name>
    <dbReference type="NCBI Taxonomy" id="425265"/>
    <lineage>
        <taxon>Eukaryota</taxon>
        <taxon>Fungi</taxon>
        <taxon>Dikarya</taxon>
        <taxon>Basidiomycota</taxon>
        <taxon>Ustilaginomycotina</taxon>
        <taxon>Malasseziomycetes</taxon>
        <taxon>Malasseziales</taxon>
        <taxon>Malasseziaceae</taxon>
        <taxon>Malassezia</taxon>
    </lineage>
</organism>
<feature type="compositionally biased region" description="Low complexity" evidence="1">
    <location>
        <begin position="1617"/>
        <end position="1642"/>
    </location>
</feature>
<feature type="compositionally biased region" description="Basic and acidic residues" evidence="1">
    <location>
        <begin position="3063"/>
        <end position="3073"/>
    </location>
</feature>
<feature type="compositionally biased region" description="Polar residues" evidence="1">
    <location>
        <begin position="329"/>
        <end position="343"/>
    </location>
</feature>
<feature type="compositionally biased region" description="Basic and acidic residues" evidence="1">
    <location>
        <begin position="1538"/>
        <end position="1551"/>
    </location>
</feature>
<dbReference type="STRING" id="425265.A8Q282"/>
<feature type="compositionally biased region" description="Low complexity" evidence="1">
    <location>
        <begin position="2854"/>
        <end position="2883"/>
    </location>
</feature>
<feature type="compositionally biased region" description="Basic and acidic residues" evidence="1">
    <location>
        <begin position="1860"/>
        <end position="1877"/>
    </location>
</feature>
<feature type="compositionally biased region" description="Polar residues" evidence="1">
    <location>
        <begin position="1292"/>
        <end position="1310"/>
    </location>
</feature>
<feature type="compositionally biased region" description="Polar residues" evidence="1">
    <location>
        <begin position="2567"/>
        <end position="2579"/>
    </location>
</feature>
<feature type="compositionally biased region" description="Basic and acidic residues" evidence="1">
    <location>
        <begin position="1792"/>
        <end position="1801"/>
    </location>
</feature>
<feature type="region of interest" description="Disordered" evidence="1">
    <location>
        <begin position="722"/>
        <end position="750"/>
    </location>
</feature>
<feature type="compositionally biased region" description="Low complexity" evidence="1">
    <location>
        <begin position="2619"/>
        <end position="2630"/>
    </location>
</feature>
<feature type="compositionally biased region" description="Basic and acidic residues" evidence="1">
    <location>
        <begin position="2758"/>
        <end position="2767"/>
    </location>
</feature>
<feature type="region of interest" description="Disordered" evidence="1">
    <location>
        <begin position="2703"/>
        <end position="2727"/>
    </location>
</feature>
<feature type="region of interest" description="Disordered" evidence="1">
    <location>
        <begin position="2744"/>
        <end position="2795"/>
    </location>
</feature>
<keyword evidence="3" id="KW-1185">Reference proteome</keyword>
<feature type="region of interest" description="Disordered" evidence="1">
    <location>
        <begin position="415"/>
        <end position="437"/>
    </location>
</feature>
<dbReference type="EMBL" id="AAYY01000007">
    <property type="protein sequence ID" value="EDP43496.1"/>
    <property type="molecule type" value="Genomic_DNA"/>
</dbReference>
<feature type="region of interest" description="Disordered" evidence="1">
    <location>
        <begin position="292"/>
        <end position="377"/>
    </location>
</feature>
<feature type="compositionally biased region" description="Polar residues" evidence="1">
    <location>
        <begin position="1416"/>
        <end position="1426"/>
    </location>
</feature>
<feature type="compositionally biased region" description="Polar residues" evidence="1">
    <location>
        <begin position="616"/>
        <end position="634"/>
    </location>
</feature>
<dbReference type="OrthoDB" id="3364898at2759"/>
<feature type="compositionally biased region" description="Basic and acidic residues" evidence="1">
    <location>
        <begin position="1038"/>
        <end position="1056"/>
    </location>
</feature>
<feature type="compositionally biased region" description="Polar residues" evidence="1">
    <location>
        <begin position="2412"/>
        <end position="2423"/>
    </location>
</feature>
<feature type="compositionally biased region" description="Polar residues" evidence="1">
    <location>
        <begin position="2844"/>
        <end position="2853"/>
    </location>
</feature>
<dbReference type="KEGG" id="mgl:MGL_2164"/>
<dbReference type="RefSeq" id="XP_001730710.1">
    <property type="nucleotide sequence ID" value="XM_001730658.1"/>
</dbReference>
<feature type="compositionally biased region" description="Polar residues" evidence="1">
    <location>
        <begin position="2301"/>
        <end position="2312"/>
    </location>
</feature>
<feature type="region of interest" description="Disordered" evidence="1">
    <location>
        <begin position="1786"/>
        <end position="2146"/>
    </location>
</feature>
<evidence type="ECO:0000256" key="1">
    <source>
        <dbReference type="SAM" id="MobiDB-lite"/>
    </source>
</evidence>
<dbReference type="GeneID" id="5855016"/>
<feature type="region of interest" description="Disordered" evidence="1">
    <location>
        <begin position="2168"/>
        <end position="2253"/>
    </location>
</feature>
<feature type="compositionally biased region" description="Polar residues" evidence="1">
    <location>
        <begin position="252"/>
        <end position="275"/>
    </location>
</feature>
<feature type="compositionally biased region" description="Polar residues" evidence="1">
    <location>
        <begin position="424"/>
        <end position="433"/>
    </location>
</feature>
<feature type="region of interest" description="Disordered" evidence="1">
    <location>
        <begin position="930"/>
        <end position="972"/>
    </location>
</feature>
<dbReference type="VEuPathDB" id="FungiDB:MGL_2164"/>
<feature type="region of interest" description="Disordered" evidence="1">
    <location>
        <begin position="2538"/>
        <end position="2579"/>
    </location>
</feature>
<evidence type="ECO:0000313" key="3">
    <source>
        <dbReference type="Proteomes" id="UP000008837"/>
    </source>
</evidence>
<protein>
    <submittedName>
        <fullName evidence="2">Uncharacterized protein</fullName>
    </submittedName>
</protein>
<feature type="compositionally biased region" description="Polar residues" evidence="1">
    <location>
        <begin position="531"/>
        <end position="552"/>
    </location>
</feature>
<feature type="compositionally biased region" description="Polar residues" evidence="1">
    <location>
        <begin position="65"/>
        <end position="82"/>
    </location>
</feature>
<feature type="compositionally biased region" description="Basic and acidic residues" evidence="1">
    <location>
        <begin position="2355"/>
        <end position="2372"/>
    </location>
</feature>
<feature type="compositionally biased region" description="Low complexity" evidence="1">
    <location>
        <begin position="224"/>
        <end position="234"/>
    </location>
</feature>
<feature type="compositionally biased region" description="Polar residues" evidence="1">
    <location>
        <begin position="1573"/>
        <end position="1583"/>
    </location>
</feature>
<dbReference type="InParanoid" id="A8Q282"/>
<feature type="compositionally biased region" description="Basic and acidic residues" evidence="1">
    <location>
        <begin position="1753"/>
        <end position="1763"/>
    </location>
</feature>
<sequence length="3073" mass="325113">MALRALKIGRKKSEGHLSPTNSGTTAADSPKGQHAKSSGGSGKGLPDFSLTKNKSKSKSKLTSTAHYETTSSKGKMPVSSNAGESGSLHGSTSSSDLRKRFRMPSNLSLNSKRSFGFGRSASSADPSSSVARSSADKTVKSAISNPTPGTPPGVPSSSSVATSLSRQNSSVPGSPLSNESASIKDFIPQTPKGKSKAFETAPATQPVERSRFFAPEHLLRKKSSSATLRSTATSGNPGEIVTFASHRPPQRAISTPASPSQAPNNLSMLPGTSLSGLAPSISGAGLNLSLASYNSPSVKSSHPYLPSPSMSAGLGTPQSVPPVDRSNGVPASSNALSYLMSHSDSSRGEVSDLSSTTVIQRPSEDVSMPRSGTQQSLSDTASMYDDFQSVEGTYVSHPTSMMFDALEHFEAPADSAAPKGENAIDTTEPQNVSGVPERVPLGHLKESLLINSAGRAPEVQADEINEIPVIVQAAQESRDPFKPSDSTSFKLKKYTGQNTMGKATLSSKNREGLNAHSYVDEETNVEFKDATNMSEPEFTQTISPRISESSAYTDAPFQDSASQATQPLSASDQPGDGVVSKAETTTSKSDAQYRPEAESMFGFDNETRSIDDYTPCGSQRESSEYSLKTSTPTGTHGKVLSLSRYYPSNVSPSKGSKRAKQAPSPTANPSELLEEIMSDRTLNAGSSVASGNRPPVHLVDALPHLSTPSALFKPTEPLALKKSNQSIAPDSVSTKTDSPAQEPRKSVRTGKPVVLVDPVVPIDRDTGTPATEKSLLANMPVLPKIPRSMSQDQINLPEILPVPVEPSSASSFGSAKQFSSYQSVPLAPVARDVSLVEKPVTPLPVSAPPTPMKEQPLPNIPANHYGSFPLAPVARERIVNEFPDGADGITAAAPHAYDLGVKSAAPAPVGLPRSVSLPSFYHADASLPVPQPLEKNRPDAVESNDLNPLESVAEDRDELSEIPPEKPLKILGPLKGADWRVPLAKGSVQPPHALSESPKKDASLPAPISLTTPVSNHAPSSESVSHEEHPQESQMPLESKESEQMDADVSRDRCDPPLDPEDFVDEAQVDTMEPIPEASTETHGSTESEEAGPTRPVAEGSKSEGTLPYDETSPKHAKNEAYTVPVRRSQVSTDSTGPSDPVESSATGSRVTEPIEITKPTVPIGNGLAETNREDDPVEPSLPVDSHPNVPVKPEAVAQTKAEEHSMPEGQQATGPLSHAASVDAKVTHEPVYGKNSNLAEFLSEGSADPAQTPWEGSSDLTGPVKSLDLAPRNAVSENDTVGIAADDAETLQPSLDGSTELMQPTSQFAPSLDAPTTREDIPTHSAASVEPEPDMQPLDKKSHLSAGHIAPARDASELGGMMPSESSSCVLRPHSFPGQPEQGRVPVAGSLSEILQPPAAALVEPPNSGEPPTPESTDADTNQPMSPAEPTAVMETPSSSGQLVSKDTSDGPLGDIDSSAPVPATDSQDVQALPPTPKLPKAEDLSEGVASKSEDELCAPDFEAVDGHKPLPSVPLDGNDLPRSASPGNDQFALDVLKPDEPESASKADDSMPGDPGAFSSSVGSSRPLSPDMNSKRSTSVSPAEFDGDASAEPPSLESQEQKEASSAIESLSAVAGAAADAATGAAGAAADAATGAAGAAAGIAAGSMLAGFSAMRKPAFMDSLDEKEDTKATDELYETDTDMESTYSATQSTEPDHSHQIRPTKEPLETSASSFVGERDPAMEEFGPTPSHMMKESEEFNDDEQLSSEQEAQKTSEEPKHRNTFLQAASGLFSASAFAFARSSWGGDWSSRDSPKDESSPSDEPTITTIPQPEQTTSLESRLEPKPAAESDLLLKSDQQLASDKEDFPMEAQQDAVPKLDEQESDLSIKKRTDENVPEPSSESALHEPNVELEPESQLASQPPLAGAEHDAESKPQPETTLFKSPEEPLERGAGFGPDEAELPSQREAEQLPEITTAPEPRVKHESQPSILESQAGHDAGLQSDSAGISESADQPKLQPSVAKTPGEESVPHVSDAASVHEPGTSPVISGGHVEGEREPKPVSIPSDQISKSEQLPVLDDGIAHDSDVEHERKSETVSMEPPVKSNVTSAVHAEPEPELPQLPPKPEAVLMPDSNSSVHVATTPNFVPERGDSSVDAKSDRMSGIKHVLSSHETAATPAMAQELESVPAPEAPDTEKLALSSKESESVESARMTPMSSEPTIVSERETRAPLVSQPEVITVPYPKDMSSQKFERHTPLEVPTSHADADHHAPVKPIMAQTAASPELPHKPMFMGLYPQGTLPWAVGTVPLPHHAEVQSPHTQSRLSSSMADVDDALPPKPPVLEESPSSITNLRPEHTVQGMQQPVSSDPPAHPHDKGQDVRSTPKDLPTDPALPWHMPAQAKMASEPSHIAPLESSLALNHALGNQVSPVPVQESSLSTEHMPRQVATDNAQQREMGPALSTRMDTYERSSSPLVSAPKPVAASIPDNVVPPNVLEKQPSEAMPAMQGRSNLHDLADQEPSRRYSVESQYESEVHDGGFEPRFLDTVPEERAEMSTEEDMPRGGAHAEAPAISTRATPAKSGKQPTISTARTPLQGTGKYDPYQLKGFIRAMSADNYEHAMRRAFRMGVPLAEIPASSPESSTEPAESGKRPSELFAGKGVRWDSPDWLRSQLRKNIEAPSQAEFHAFLKSRRQIIPAFVWRDAAQELKLPKEKYVPLTPSPSAKTAARDSMSDRTSHTSQPSIFEDASTFEPLIPDVPPDLVSSEDTNAPKVPESHQARTEQEAPVTTKQTLEEAADIVPKKKPSATDLGVGSLMSMNSLLSDSDPIDTSLLSMDQLEKSYQGRVRSQAPKTPVVVPSIASNNPGLTQTSASTEPGPSSSSSSSALPGLPGLAPVVSPTSATIAPVLTSPGGPSPATTSPGYVPVPASTSVSALSSVYAPKHTQALSPMGSYAPTPYASLDAANHSATQDRGVKPVPAPTSVPLSESRASEFLPYADAMAAGTPQLQESEPDIPPMVPPKSDKPWKKHTKPSKLPSSSESSQQDSNMEAFSHRPTRDDVHSHVADRPYTSNEQTSMMHPEHQELGLSL</sequence>
<feature type="region of interest" description="Disordered" evidence="1">
    <location>
        <begin position="500"/>
        <end position="668"/>
    </location>
</feature>
<feature type="compositionally biased region" description="Basic and acidic residues" evidence="1">
    <location>
        <begin position="3035"/>
        <end position="3050"/>
    </location>
</feature>
<feature type="compositionally biased region" description="Polar residues" evidence="1">
    <location>
        <begin position="1129"/>
        <end position="1150"/>
    </location>
</feature>
<feature type="compositionally biased region" description="Low complexity" evidence="1">
    <location>
        <begin position="1561"/>
        <end position="1571"/>
    </location>
</feature>
<feature type="compositionally biased region" description="Basic and acidic residues" evidence="1">
    <location>
        <begin position="2132"/>
        <end position="2146"/>
    </location>
</feature>
<dbReference type="Proteomes" id="UP000008837">
    <property type="component" value="Unassembled WGS sequence"/>
</dbReference>
<feature type="compositionally biased region" description="Basic and acidic residues" evidence="1">
    <location>
        <begin position="2064"/>
        <end position="2078"/>
    </location>
</feature>
<feature type="compositionally biased region" description="Basic and acidic residues" evidence="1">
    <location>
        <begin position="1823"/>
        <end position="1837"/>
    </location>
</feature>
<feature type="region of interest" description="Disordered" evidence="1">
    <location>
        <begin position="2619"/>
        <end position="2643"/>
    </location>
</feature>
<feature type="compositionally biased region" description="Polar residues" evidence="1">
    <location>
        <begin position="2116"/>
        <end position="2128"/>
    </location>
</feature>
<feature type="compositionally biased region" description="Polar residues" evidence="1">
    <location>
        <begin position="1009"/>
        <end position="1018"/>
    </location>
</feature>
<accession>A8Q282</accession>
<proteinExistence type="predicted"/>
<comment type="caution">
    <text evidence="2">The sequence shown here is derived from an EMBL/GenBank/DDBJ whole genome shotgun (WGS) entry which is preliminary data.</text>
</comment>
<feature type="compositionally biased region" description="Basic and acidic residues" evidence="1">
    <location>
        <begin position="1696"/>
        <end position="1710"/>
    </location>
</feature>
<feature type="region of interest" description="Disordered" evidence="1">
    <location>
        <begin position="2412"/>
        <end position="2441"/>
    </location>
</feature>
<feature type="compositionally biased region" description="Polar residues" evidence="1">
    <location>
        <begin position="164"/>
        <end position="181"/>
    </location>
</feature>
<dbReference type="OMA" id="NAQWTNA"/>
<feature type="region of interest" description="Disordered" evidence="1">
    <location>
        <begin position="987"/>
        <end position="1222"/>
    </location>
</feature>
<feature type="compositionally biased region" description="Low complexity" evidence="1">
    <location>
        <begin position="120"/>
        <end position="133"/>
    </location>
</feature>
<feature type="region of interest" description="Disordered" evidence="1">
    <location>
        <begin position="2826"/>
        <end position="2911"/>
    </location>
</feature>
<feature type="compositionally biased region" description="Polar residues" evidence="1">
    <location>
        <begin position="1437"/>
        <end position="1447"/>
    </location>
</feature>
<feature type="region of interest" description="Disordered" evidence="1">
    <location>
        <begin position="1"/>
        <end position="280"/>
    </location>
</feature>
<feature type="compositionally biased region" description="Polar residues" evidence="1">
    <location>
        <begin position="1686"/>
        <end position="1695"/>
    </location>
</feature>